<keyword evidence="5 9" id="KW-0028">Amino-acid biosynthesis</keyword>
<comment type="catalytic activity">
    <reaction evidence="1 9">
        <text>N-(5-phospho-beta-D-ribosyl)anthranilate = 1-(2-carboxyphenylamino)-1-deoxy-D-ribulose 5-phosphate</text>
        <dbReference type="Rhea" id="RHEA:21540"/>
        <dbReference type="ChEBI" id="CHEBI:18277"/>
        <dbReference type="ChEBI" id="CHEBI:58613"/>
        <dbReference type="EC" id="5.3.1.24"/>
    </reaction>
</comment>
<evidence type="ECO:0000256" key="5">
    <source>
        <dbReference type="ARBA" id="ARBA00022605"/>
    </source>
</evidence>
<evidence type="ECO:0000256" key="3">
    <source>
        <dbReference type="ARBA" id="ARBA00012572"/>
    </source>
</evidence>
<dbReference type="Pfam" id="PF00697">
    <property type="entry name" value="PRAI"/>
    <property type="match status" value="1"/>
</dbReference>
<evidence type="ECO:0000256" key="1">
    <source>
        <dbReference type="ARBA" id="ARBA00001164"/>
    </source>
</evidence>
<dbReference type="GO" id="GO:0016853">
    <property type="term" value="F:isomerase activity"/>
    <property type="evidence" value="ECO:0007669"/>
    <property type="project" value="UniProtKB-KW"/>
</dbReference>
<evidence type="ECO:0000256" key="6">
    <source>
        <dbReference type="ARBA" id="ARBA00022822"/>
    </source>
</evidence>
<evidence type="ECO:0000256" key="2">
    <source>
        <dbReference type="ARBA" id="ARBA00004664"/>
    </source>
</evidence>
<gene>
    <name evidence="9" type="primary">trpF</name>
    <name evidence="11" type="ORF">RM540_06140</name>
</gene>
<evidence type="ECO:0000256" key="8">
    <source>
        <dbReference type="ARBA" id="ARBA00023235"/>
    </source>
</evidence>
<keyword evidence="8 9" id="KW-0413">Isomerase</keyword>
<evidence type="ECO:0000256" key="7">
    <source>
        <dbReference type="ARBA" id="ARBA00023141"/>
    </source>
</evidence>
<comment type="caution">
    <text evidence="11">The sequence shown here is derived from an EMBL/GenBank/DDBJ whole genome shotgun (WGS) entry which is preliminary data.</text>
</comment>
<name>A0ABU3BQ49_9BACT</name>
<evidence type="ECO:0000313" key="12">
    <source>
        <dbReference type="Proteomes" id="UP001267426"/>
    </source>
</evidence>
<comment type="pathway">
    <text evidence="2 9">Amino-acid biosynthesis; L-tryptophan biosynthesis; L-tryptophan from chorismate: step 3/5.</text>
</comment>
<evidence type="ECO:0000256" key="9">
    <source>
        <dbReference type="HAMAP-Rule" id="MF_00135"/>
    </source>
</evidence>
<keyword evidence="6 9" id="KW-0822">Tryptophan biosynthesis</keyword>
<dbReference type="EC" id="5.3.1.24" evidence="3 9"/>
<evidence type="ECO:0000313" key="11">
    <source>
        <dbReference type="EMBL" id="MDT0631326.1"/>
    </source>
</evidence>
<feature type="domain" description="N-(5'phosphoribosyl) anthranilate isomerase (PRAI)" evidence="10">
    <location>
        <begin position="10"/>
        <end position="219"/>
    </location>
</feature>
<dbReference type="RefSeq" id="WP_311662669.1">
    <property type="nucleotide sequence ID" value="NZ_JAVRHT010000011.1"/>
</dbReference>
<evidence type="ECO:0000256" key="4">
    <source>
        <dbReference type="ARBA" id="ARBA00022272"/>
    </source>
</evidence>
<proteinExistence type="inferred from homology"/>
<dbReference type="InterPro" id="IPR001240">
    <property type="entry name" value="PRAI_dom"/>
</dbReference>
<dbReference type="SUPFAM" id="SSF51366">
    <property type="entry name" value="Ribulose-phoshate binding barrel"/>
    <property type="match status" value="1"/>
</dbReference>
<sequence>MGAPPRPRLKVCCVGSVEEARLAVRLGADALGLVGPMPSGPGVIAPEQIAQIARSVPPPIATWLLTSCQDADEIARQADAAGVTAVQIMDRVDVGVYARLRQALPGRRIVQVVHVGAAYGRGGAAAEAEAVAPHVDAVLLDSGRLGGAVPELGGTGRAHDWAVSRAIRERLSVPVFLAGGLRPDNVAGAVAQVGPFGLDVCSGVRTGGALDGAKLAAFVRGAGRQDP</sequence>
<keyword evidence="12" id="KW-1185">Reference proteome</keyword>
<dbReference type="InterPro" id="IPR011060">
    <property type="entry name" value="RibuloseP-bd_barrel"/>
</dbReference>
<dbReference type="InterPro" id="IPR013785">
    <property type="entry name" value="Aldolase_TIM"/>
</dbReference>
<dbReference type="PANTHER" id="PTHR42894:SF1">
    <property type="entry name" value="N-(5'-PHOSPHORIBOSYL)ANTHRANILATE ISOMERASE"/>
    <property type="match status" value="1"/>
</dbReference>
<evidence type="ECO:0000259" key="10">
    <source>
        <dbReference type="Pfam" id="PF00697"/>
    </source>
</evidence>
<comment type="similarity">
    <text evidence="9">Belongs to the TrpF family.</text>
</comment>
<protein>
    <recommendedName>
        <fullName evidence="4 9">N-(5'-phosphoribosyl)anthranilate isomerase</fullName>
        <shortName evidence="9">PRAI</shortName>
        <ecNumber evidence="3 9">5.3.1.24</ecNumber>
    </recommendedName>
</protein>
<dbReference type="CDD" id="cd00405">
    <property type="entry name" value="PRAI"/>
    <property type="match status" value="1"/>
</dbReference>
<reference evidence="11 12" key="1">
    <citation type="submission" date="2023-09" db="EMBL/GenBank/DDBJ databases">
        <authorList>
            <person name="Rey-Velasco X."/>
        </authorList>
    </citation>
    <scope>NUCLEOTIDE SEQUENCE [LARGE SCALE GENOMIC DNA]</scope>
    <source>
        <strain evidence="11 12">F394</strain>
    </source>
</reference>
<dbReference type="Proteomes" id="UP001267426">
    <property type="component" value="Unassembled WGS sequence"/>
</dbReference>
<dbReference type="InterPro" id="IPR044643">
    <property type="entry name" value="TrpF_fam"/>
</dbReference>
<dbReference type="Gene3D" id="3.20.20.70">
    <property type="entry name" value="Aldolase class I"/>
    <property type="match status" value="1"/>
</dbReference>
<dbReference type="HAMAP" id="MF_00135">
    <property type="entry name" value="PRAI"/>
    <property type="match status" value="1"/>
</dbReference>
<keyword evidence="7 9" id="KW-0057">Aromatic amino acid biosynthesis</keyword>
<accession>A0ABU3BQ49</accession>
<organism evidence="11 12">
    <name type="scientific">Rubrivirga litoralis</name>
    <dbReference type="NCBI Taxonomy" id="3075598"/>
    <lineage>
        <taxon>Bacteria</taxon>
        <taxon>Pseudomonadati</taxon>
        <taxon>Rhodothermota</taxon>
        <taxon>Rhodothermia</taxon>
        <taxon>Rhodothermales</taxon>
        <taxon>Rubricoccaceae</taxon>
        <taxon>Rubrivirga</taxon>
    </lineage>
</organism>
<dbReference type="EMBL" id="JAVRHT010000011">
    <property type="protein sequence ID" value="MDT0631326.1"/>
    <property type="molecule type" value="Genomic_DNA"/>
</dbReference>
<dbReference type="PANTHER" id="PTHR42894">
    <property type="entry name" value="N-(5'-PHOSPHORIBOSYL)ANTHRANILATE ISOMERASE"/>
    <property type="match status" value="1"/>
</dbReference>